<comment type="caution">
    <text evidence="5">The sequence shown here is derived from an EMBL/GenBank/DDBJ whole genome shotgun (WGS) entry which is preliminary data.</text>
</comment>
<evidence type="ECO:0000313" key="6">
    <source>
        <dbReference type="Proteomes" id="UP001447188"/>
    </source>
</evidence>
<dbReference type="InterPro" id="IPR014710">
    <property type="entry name" value="RmlC-like_jellyroll"/>
</dbReference>
<protein>
    <submittedName>
        <fullName evidence="5">RNA pol II transcription cofactor</fullName>
    </submittedName>
</protein>
<organism evidence="5 6">
    <name type="scientific">Discina gigas</name>
    <dbReference type="NCBI Taxonomy" id="1032678"/>
    <lineage>
        <taxon>Eukaryota</taxon>
        <taxon>Fungi</taxon>
        <taxon>Dikarya</taxon>
        <taxon>Ascomycota</taxon>
        <taxon>Pezizomycotina</taxon>
        <taxon>Pezizomycetes</taxon>
        <taxon>Pezizales</taxon>
        <taxon>Discinaceae</taxon>
        <taxon>Discina</taxon>
    </lineage>
</organism>
<dbReference type="PANTHER" id="PTHR13903:SF8">
    <property type="entry name" value="PIRIN"/>
    <property type="match status" value="1"/>
</dbReference>
<sequence length="379" mass="41964">MRVFDQLAIGVLSIYLTYYCRKHYSTTSTDVLLLLRDRFLSTFYPAAGAATTTIANNPATSTVTTSTLFEAPTDQVIYVPEVMLSARKIVKAFEAIEQAEGAGARVRRSVGTPKLKNFSPFLMLDHFTIGDGAGFPDHPHRGQETITYLLAGSIDHEDFAGNAGTIHAGDLQFMTAGRGIMHAEMPGVSGDGSLIVGLQLWVDLPTELKFCEPRYRDLRAEEIPHAKTDDEKVYIKIISGTSHGVDSVRDLAYTPVWILDVTIKPGGKLTQPLPVGWNAFVYMLAGNVVIEEQKVKQFYNVVFAQEGDGVEVRVEESETEEARFIIVAGKPLDQPVVQHGPFVLNTNEQVHQAMMDFRGHKNGFERAKGWRSEIGKRMD</sequence>
<dbReference type="CDD" id="cd02247">
    <property type="entry name" value="cupin_pirin_C"/>
    <property type="match status" value="1"/>
</dbReference>
<evidence type="ECO:0000256" key="1">
    <source>
        <dbReference type="ARBA" id="ARBA00008416"/>
    </source>
</evidence>
<evidence type="ECO:0000313" key="5">
    <source>
        <dbReference type="EMBL" id="KAL0633026.1"/>
    </source>
</evidence>
<dbReference type="Pfam" id="PF05726">
    <property type="entry name" value="Pirin_C"/>
    <property type="match status" value="1"/>
</dbReference>
<dbReference type="SUPFAM" id="SSF51182">
    <property type="entry name" value="RmlC-like cupins"/>
    <property type="match status" value="1"/>
</dbReference>
<comment type="similarity">
    <text evidence="1 2">Belongs to the pirin family.</text>
</comment>
<accession>A0ABR3GBT5</accession>
<evidence type="ECO:0000259" key="4">
    <source>
        <dbReference type="Pfam" id="PF05726"/>
    </source>
</evidence>
<gene>
    <name evidence="5" type="primary">PRN1_2</name>
    <name evidence="5" type="ORF">Q9L58_008089</name>
</gene>
<reference evidence="5 6" key="1">
    <citation type="submission" date="2024-02" db="EMBL/GenBank/DDBJ databases">
        <title>Discinaceae phylogenomics.</title>
        <authorList>
            <person name="Dirks A.C."/>
            <person name="James T.Y."/>
        </authorList>
    </citation>
    <scope>NUCLEOTIDE SEQUENCE [LARGE SCALE GENOMIC DNA]</scope>
    <source>
        <strain evidence="5 6">ACD0624</strain>
    </source>
</reference>
<dbReference type="Proteomes" id="UP001447188">
    <property type="component" value="Unassembled WGS sequence"/>
</dbReference>
<dbReference type="CDD" id="cd02909">
    <property type="entry name" value="cupin_pirin_N"/>
    <property type="match status" value="1"/>
</dbReference>
<dbReference type="Gene3D" id="2.60.120.10">
    <property type="entry name" value="Jelly Rolls"/>
    <property type="match status" value="2"/>
</dbReference>
<evidence type="ECO:0000259" key="3">
    <source>
        <dbReference type="Pfam" id="PF02678"/>
    </source>
</evidence>
<dbReference type="InterPro" id="IPR008778">
    <property type="entry name" value="Pirin_C_dom"/>
</dbReference>
<evidence type="ECO:0000256" key="2">
    <source>
        <dbReference type="RuleBase" id="RU003457"/>
    </source>
</evidence>
<feature type="domain" description="Pirin N-terminal" evidence="3">
    <location>
        <begin position="104"/>
        <end position="202"/>
    </location>
</feature>
<keyword evidence="6" id="KW-1185">Reference proteome</keyword>
<dbReference type="PANTHER" id="PTHR13903">
    <property type="entry name" value="PIRIN-RELATED"/>
    <property type="match status" value="1"/>
</dbReference>
<dbReference type="InterPro" id="IPR012093">
    <property type="entry name" value="Pirin"/>
</dbReference>
<dbReference type="InterPro" id="IPR011051">
    <property type="entry name" value="RmlC_Cupin_sf"/>
</dbReference>
<dbReference type="InterPro" id="IPR003829">
    <property type="entry name" value="Pirin_N_dom"/>
</dbReference>
<name>A0ABR3GBT5_9PEZI</name>
<dbReference type="Pfam" id="PF02678">
    <property type="entry name" value="Pirin"/>
    <property type="match status" value="1"/>
</dbReference>
<proteinExistence type="inferred from homology"/>
<feature type="domain" description="Pirin C-terminal" evidence="4">
    <location>
        <begin position="259"/>
        <end position="362"/>
    </location>
</feature>
<dbReference type="EMBL" id="JBBBZM010000140">
    <property type="protein sequence ID" value="KAL0633026.1"/>
    <property type="molecule type" value="Genomic_DNA"/>
</dbReference>